<evidence type="ECO:0000313" key="4">
    <source>
        <dbReference type="Proteomes" id="UP001269819"/>
    </source>
</evidence>
<feature type="region of interest" description="Disordered" evidence="1">
    <location>
        <begin position="19"/>
        <end position="45"/>
    </location>
</feature>
<dbReference type="EMBL" id="JAWIIJ010000008">
    <property type="protein sequence ID" value="MDV2079532.1"/>
    <property type="molecule type" value="Genomic_DNA"/>
</dbReference>
<dbReference type="PROSITE" id="PS51257">
    <property type="entry name" value="PROKAR_LIPOPROTEIN"/>
    <property type="match status" value="1"/>
</dbReference>
<comment type="caution">
    <text evidence="3">The sequence shown here is derived from an EMBL/GenBank/DDBJ whole genome shotgun (WGS) entry which is preliminary data.</text>
</comment>
<reference evidence="3 4" key="1">
    <citation type="submission" date="2023-10" db="EMBL/GenBank/DDBJ databases">
        <title>Characteristics and mechanism of a salt-tolerant marine origin heterotrophic nitrifying- aerobic denitrifying bacteria Marinobacter xestospongiae HN1.</title>
        <authorList>
            <person name="Qi R."/>
        </authorList>
    </citation>
    <scope>NUCLEOTIDE SEQUENCE [LARGE SCALE GENOMIC DNA]</scope>
    <source>
        <strain evidence="3 4">HN1</strain>
    </source>
</reference>
<evidence type="ECO:0000256" key="2">
    <source>
        <dbReference type="SAM" id="SignalP"/>
    </source>
</evidence>
<evidence type="ECO:0008006" key="5">
    <source>
        <dbReference type="Google" id="ProtNLM"/>
    </source>
</evidence>
<proteinExistence type="predicted"/>
<organism evidence="3 4">
    <name type="scientific">Marinobacter xestospongiae</name>
    <dbReference type="NCBI Taxonomy" id="994319"/>
    <lineage>
        <taxon>Bacteria</taxon>
        <taxon>Pseudomonadati</taxon>
        <taxon>Pseudomonadota</taxon>
        <taxon>Gammaproteobacteria</taxon>
        <taxon>Pseudomonadales</taxon>
        <taxon>Marinobacteraceae</taxon>
        <taxon>Marinobacter</taxon>
    </lineage>
</organism>
<keyword evidence="4" id="KW-1185">Reference proteome</keyword>
<dbReference type="Proteomes" id="UP001269819">
    <property type="component" value="Unassembled WGS sequence"/>
</dbReference>
<feature type="signal peptide" evidence="2">
    <location>
        <begin position="1"/>
        <end position="20"/>
    </location>
</feature>
<protein>
    <recommendedName>
        <fullName evidence="5">Lipoprotein</fullName>
    </recommendedName>
</protein>
<accession>A0ABU3W009</accession>
<dbReference type="RefSeq" id="WP_316974069.1">
    <property type="nucleotide sequence ID" value="NZ_JAWIIJ010000008.1"/>
</dbReference>
<evidence type="ECO:0000256" key="1">
    <source>
        <dbReference type="SAM" id="MobiDB-lite"/>
    </source>
</evidence>
<name>A0ABU3W009_9GAMM</name>
<keyword evidence="2" id="KW-0732">Signal</keyword>
<sequence length="511" mass="56249">MESKRLVAALLMAGMLSACGSGSDSDPHDKPTDPPPALSGDVPLPPGNGDLLDFAVAPLASDVRVNFELTEPYQVQVTDLAVSAEGLWCQVQRGTDVDNPLPMGRAWQPGWQQSMSCHIDGQQAFRYQPQDGVIVVDMAVQDGSRVLLLEAVPSEYDGPGPAEGWFELRFTQLDGVGNTLQQRWLEDQPNEQELYYYFYERNAETPSRRVEESLSHNNRPQIGVNTLARLQVHDGVPYLVAHTYGIKVYRFNSDLTVAWDQQIMPANRDLWFGDLTNVSRMAVRDDGAVAVAFELFQGTEPRDDNARLYQAHFGQPLADPNPGSDVGISVLSPDGVKLRTFIAGLKGHDEVLTSVLWRGDELVLSGGTRYGKAGAAGGSSEWDSYLARIDSTTGETLHSQLFHVHDEDMLFDTALTDSGRLLMAGVSGFSQADSNSQMTFGYGVIYEVNDAGDVLPLMRLDKPRNSRINGIQVVGDTLYYRYDFDGYITHTCDTDNTLCWSKAGVSNLRLP</sequence>
<feature type="chain" id="PRO_5045882850" description="Lipoprotein" evidence="2">
    <location>
        <begin position="21"/>
        <end position="511"/>
    </location>
</feature>
<evidence type="ECO:0000313" key="3">
    <source>
        <dbReference type="EMBL" id="MDV2079532.1"/>
    </source>
</evidence>
<gene>
    <name evidence="3" type="ORF">RYS15_12635</name>
</gene>